<evidence type="ECO:0000313" key="3">
    <source>
        <dbReference type="EMBL" id="KAF5736545.1"/>
    </source>
</evidence>
<dbReference type="InParanoid" id="A0A7J7CR05"/>
<dbReference type="Pfam" id="PF25156">
    <property type="entry name" value="PNGase_A_C"/>
    <property type="match status" value="1"/>
</dbReference>
<reference evidence="3 4" key="1">
    <citation type="journal article" date="2020" name="Nat. Commun.">
        <title>Genome of Tripterygium wilfordii and identification of cytochrome P450 involved in triptolide biosynthesis.</title>
        <authorList>
            <person name="Tu L."/>
            <person name="Su P."/>
            <person name="Zhang Z."/>
            <person name="Gao L."/>
            <person name="Wang J."/>
            <person name="Hu T."/>
            <person name="Zhou J."/>
            <person name="Zhang Y."/>
            <person name="Zhao Y."/>
            <person name="Liu Y."/>
            <person name="Song Y."/>
            <person name="Tong Y."/>
            <person name="Lu Y."/>
            <person name="Yang J."/>
            <person name="Xu C."/>
            <person name="Jia M."/>
            <person name="Peters R.J."/>
            <person name="Huang L."/>
            <person name="Gao W."/>
        </authorList>
    </citation>
    <scope>NUCLEOTIDE SEQUENCE [LARGE SCALE GENOMIC DNA]</scope>
    <source>
        <strain evidence="4">cv. XIE 37</strain>
        <tissue evidence="3">Leaf</tissue>
    </source>
</reference>
<dbReference type="Pfam" id="PF12222">
    <property type="entry name" value="PNGaseA"/>
    <property type="match status" value="1"/>
</dbReference>
<proteinExistence type="predicted"/>
<keyword evidence="1" id="KW-0732">Signal</keyword>
<dbReference type="InterPro" id="IPR021102">
    <property type="entry name" value="PNGase_A"/>
</dbReference>
<name>A0A7J7CR05_TRIWF</name>
<organism evidence="3 4">
    <name type="scientific">Tripterygium wilfordii</name>
    <name type="common">Thunder God vine</name>
    <dbReference type="NCBI Taxonomy" id="458696"/>
    <lineage>
        <taxon>Eukaryota</taxon>
        <taxon>Viridiplantae</taxon>
        <taxon>Streptophyta</taxon>
        <taxon>Embryophyta</taxon>
        <taxon>Tracheophyta</taxon>
        <taxon>Spermatophyta</taxon>
        <taxon>Magnoliopsida</taxon>
        <taxon>eudicotyledons</taxon>
        <taxon>Gunneridae</taxon>
        <taxon>Pentapetalae</taxon>
        <taxon>rosids</taxon>
        <taxon>fabids</taxon>
        <taxon>Celastrales</taxon>
        <taxon>Celastraceae</taxon>
        <taxon>Tripterygium</taxon>
    </lineage>
</organism>
<feature type="signal peptide" evidence="1">
    <location>
        <begin position="1"/>
        <end position="21"/>
    </location>
</feature>
<feature type="chain" id="PRO_5029769008" evidence="1">
    <location>
        <begin position="22"/>
        <end position="597"/>
    </location>
</feature>
<gene>
    <name evidence="3" type="ORF">HS088_TW14G00689</name>
</gene>
<protein>
    <submittedName>
        <fullName evidence="3">Peptide-N4-(N-acetyl-beta-glucosaminyl)asparagine amidase A</fullName>
    </submittedName>
</protein>
<dbReference type="FunCoup" id="A0A7J7CR05">
    <property type="interactions" value="367"/>
</dbReference>
<keyword evidence="4" id="KW-1185">Reference proteome</keyword>
<evidence type="ECO:0000313" key="4">
    <source>
        <dbReference type="Proteomes" id="UP000593562"/>
    </source>
</evidence>
<dbReference type="InterPro" id="IPR056948">
    <property type="entry name" value="PNGaseA_N"/>
</dbReference>
<evidence type="ECO:0000259" key="2">
    <source>
        <dbReference type="Pfam" id="PF12222"/>
    </source>
</evidence>
<dbReference type="AlphaFoldDB" id="A0A7J7CR05"/>
<comment type="caution">
    <text evidence="3">The sequence shown here is derived from an EMBL/GenBank/DDBJ whole genome shotgun (WGS) entry which is preliminary data.</text>
</comment>
<dbReference type="PANTHER" id="PTHR31104">
    <property type="entry name" value="PEPTIDE-N4-(N-ACETYL-BETA-GLUCOSAMINYL)ASPARAGINE AMIDASE A PROTEIN"/>
    <property type="match status" value="1"/>
</dbReference>
<sequence>MSTFLTLLLFFSASFVSPSNSAAATTSSSPSRYFKALPHSLQPKKSQEYFEVTNPLPSDHLVPSCTVHVIHHAFANTINQPPFSVLYSPPQNCPPPWSYVVLEFKARCKGDQYDRISGLWLGGAELLRTSTAEPSEAGISWKVRKDITKYSSLLKNKNLNFTVMLENIVNGIYTGIYHVKVNLLFYKDNAVTVPFNRKLGIVSGIKAREHAGALELQESQAPDLVIPVSDDGRRGHWFWIENESDRHCKKIVIPRNSYKAVLELYASFHSNDEFWYSNPPNSYIRDNNLTTSRGNGAYREVYVKIDGGFVGSVFPFPVIFTGGINPLFWEPVVAIGAFNLPSYDLDLTPFLGTLLGRKGHEIEIGVTDAISYWLVDANLHVWLDHSSPTAKVEAKSVFRGEPSFLSIEREEEFQQLDGTFKIKAKRTTVVAGWVKSSSGNLTTIVSSILSFKNSIKFKNNGTLKMVKQKIKSHTETQLKNEMGKRINRSSFKRKYPLKVITATLPGSRKETYMLVTNVSHAMNEKHFIGGLSSTVYNNQVSNGWMEVKDHDVLSGDARTNQSFMYRGNVLGCYWRSVAAVNGKLVSDTSAYACPSIL</sequence>
<evidence type="ECO:0000256" key="1">
    <source>
        <dbReference type="SAM" id="SignalP"/>
    </source>
</evidence>
<feature type="domain" description="Peptide N-acetyl-beta-D-glucosaminyl asparaginase amidase A N-terminal" evidence="2">
    <location>
        <begin position="62"/>
        <end position="390"/>
    </location>
</feature>
<accession>A0A7J7CR05</accession>
<dbReference type="EMBL" id="JAAARO010000014">
    <property type="protein sequence ID" value="KAF5736545.1"/>
    <property type="molecule type" value="Genomic_DNA"/>
</dbReference>
<dbReference type="Proteomes" id="UP000593562">
    <property type="component" value="Unassembled WGS sequence"/>
</dbReference>